<dbReference type="Pfam" id="PF00563">
    <property type="entry name" value="EAL"/>
    <property type="match status" value="1"/>
</dbReference>
<keyword evidence="7 11" id="KW-1133">Transmembrane helix</keyword>
<keyword evidence="8 11" id="KW-0472">Membrane</keyword>
<dbReference type="PANTHER" id="PTHR33121:SF79">
    <property type="entry name" value="CYCLIC DI-GMP PHOSPHODIESTERASE PDED-RELATED"/>
    <property type="match status" value="1"/>
</dbReference>
<evidence type="ECO:0000259" key="12">
    <source>
        <dbReference type="PROSITE" id="PS50883"/>
    </source>
</evidence>
<evidence type="ECO:0000256" key="1">
    <source>
        <dbReference type="ARBA" id="ARBA00004651"/>
    </source>
</evidence>
<dbReference type="SUPFAM" id="SSF141868">
    <property type="entry name" value="EAL domain-like"/>
    <property type="match status" value="1"/>
</dbReference>
<keyword evidence="3" id="KW-1003">Cell membrane</keyword>
<gene>
    <name evidence="13" type="ORF">CS347_19470</name>
</gene>
<evidence type="ECO:0000256" key="2">
    <source>
        <dbReference type="ARBA" id="ARBA00012282"/>
    </source>
</evidence>
<evidence type="ECO:0000256" key="6">
    <source>
        <dbReference type="ARBA" id="ARBA00022801"/>
    </source>
</evidence>
<evidence type="ECO:0000256" key="7">
    <source>
        <dbReference type="ARBA" id="ARBA00022989"/>
    </source>
</evidence>
<evidence type="ECO:0000256" key="3">
    <source>
        <dbReference type="ARBA" id="ARBA00022475"/>
    </source>
</evidence>
<dbReference type="PROSITE" id="PS50883">
    <property type="entry name" value="EAL"/>
    <property type="match status" value="1"/>
</dbReference>
<evidence type="ECO:0000256" key="8">
    <source>
        <dbReference type="ARBA" id="ARBA00023136"/>
    </source>
</evidence>
<dbReference type="SMART" id="SM00052">
    <property type="entry name" value="EAL"/>
    <property type="match status" value="1"/>
</dbReference>
<evidence type="ECO:0000313" key="14">
    <source>
        <dbReference type="Proteomes" id="UP000282741"/>
    </source>
</evidence>
<keyword evidence="4" id="KW-0973">c-di-GMP</keyword>
<proteinExistence type="predicted"/>
<dbReference type="EMBL" id="CP024172">
    <property type="protein sequence ID" value="AZW18782.1"/>
    <property type="molecule type" value="Genomic_DNA"/>
</dbReference>
<dbReference type="Gene3D" id="3.20.20.450">
    <property type="entry name" value="EAL domain"/>
    <property type="match status" value="1"/>
</dbReference>
<dbReference type="InterPro" id="IPR024744">
    <property type="entry name" value="CSS-motif_dom"/>
</dbReference>
<comment type="catalytic activity">
    <reaction evidence="9">
        <text>3',3'-c-di-GMP + H2O = 5'-phosphoguanylyl(3'-&gt;5')guanosine + H(+)</text>
        <dbReference type="Rhea" id="RHEA:24902"/>
        <dbReference type="ChEBI" id="CHEBI:15377"/>
        <dbReference type="ChEBI" id="CHEBI:15378"/>
        <dbReference type="ChEBI" id="CHEBI:58754"/>
        <dbReference type="ChEBI" id="CHEBI:58805"/>
        <dbReference type="EC" id="3.1.4.52"/>
    </reaction>
</comment>
<dbReference type="CDD" id="cd01948">
    <property type="entry name" value="EAL"/>
    <property type="match status" value="1"/>
</dbReference>
<feature type="compositionally biased region" description="Polar residues" evidence="10">
    <location>
        <begin position="9"/>
        <end position="20"/>
    </location>
</feature>
<evidence type="ECO:0000256" key="9">
    <source>
        <dbReference type="ARBA" id="ARBA00034290"/>
    </source>
</evidence>
<comment type="subcellular location">
    <subcellularLocation>
        <location evidence="1">Cell membrane</location>
        <topology evidence="1">Multi-pass membrane protein</topology>
    </subcellularLocation>
</comment>
<feature type="region of interest" description="Disordered" evidence="10">
    <location>
        <begin position="1"/>
        <end position="20"/>
    </location>
</feature>
<dbReference type="InterPro" id="IPR001633">
    <property type="entry name" value="EAL_dom"/>
</dbReference>
<dbReference type="PANTHER" id="PTHR33121">
    <property type="entry name" value="CYCLIC DI-GMP PHOSPHODIESTERASE PDEF"/>
    <property type="match status" value="1"/>
</dbReference>
<evidence type="ECO:0000256" key="4">
    <source>
        <dbReference type="ARBA" id="ARBA00022636"/>
    </source>
</evidence>
<dbReference type="GO" id="GO:0005886">
    <property type="term" value="C:plasma membrane"/>
    <property type="evidence" value="ECO:0007669"/>
    <property type="project" value="UniProtKB-SubCell"/>
</dbReference>
<sequence length="560" mass="62172">MAVFAPARTSLSAQNSGTLEPQGNVIQKQGRYRRLQNADLTVQRGRYWRYIPLAAALLLPLVACLALTWAGAQRLSLTQAQTEASISRNHIERILREAWVAVDTMGPLLHEDCGDAQPILSRIMSMRPYFRSLALFDGRRVYCASLITLPRGAVYEWPSDIPPGRWLRLVDGTPLMQGRPALLAGAAGPGERHAMAVVDSQYLQDLLDSVAALNNHRIELKIDGGMMLTSRPARDSTFVPRDYGSVSAREAFTSESVPVVIEVSLPSTQVLQEWRRLLLVFLPMALVLGGLMAWAVHRLQMQRMAFRDQIHRGMRAGEFHMEYQPLYDTLSGRCEGAEALMRWERPGVGAVSPEVFIAAAEAEGTIVALTRHALRLIERDLPLMAVPPGFHLSVNVAAEHLRRDDFVDDIEAFAEQVAPSAPQLVLELTERSLVEDTGRVQHHIRSMRAAGVRIAIDDFGAGYCSLSYLQQFPVDYLKIDKLFIEAITGPEPETPILDLILALAKRLDLAVVAEGVSEQAQMDYLRARDVAYVQGFLVSPPLRAEAFAQWYRARGQAPLA</sequence>
<dbReference type="InterPro" id="IPR035919">
    <property type="entry name" value="EAL_sf"/>
</dbReference>
<reference evidence="14" key="1">
    <citation type="submission" date="2017-10" db="EMBL/GenBank/DDBJ databases">
        <title>Whole genome sequencing of various Bordetella species.</title>
        <authorList>
            <person name="Weigand M.R."/>
            <person name="Loparev V."/>
            <person name="Peng Y."/>
            <person name="Bowden K.E."/>
            <person name="Tondella M.L."/>
            <person name="Williams M.M."/>
        </authorList>
    </citation>
    <scope>NUCLEOTIDE SEQUENCE [LARGE SCALE GENOMIC DNA]</scope>
    <source>
        <strain evidence="14">H720</strain>
    </source>
</reference>
<evidence type="ECO:0000256" key="10">
    <source>
        <dbReference type="SAM" id="MobiDB-lite"/>
    </source>
</evidence>
<dbReference type="InterPro" id="IPR050706">
    <property type="entry name" value="Cyclic-di-GMP_PDE-like"/>
</dbReference>
<dbReference type="AlphaFoldDB" id="A0AAN1RZ50"/>
<evidence type="ECO:0000256" key="11">
    <source>
        <dbReference type="SAM" id="Phobius"/>
    </source>
</evidence>
<organism evidence="13 14">
    <name type="scientific">Bordetella hinzii</name>
    <dbReference type="NCBI Taxonomy" id="103855"/>
    <lineage>
        <taxon>Bacteria</taxon>
        <taxon>Pseudomonadati</taxon>
        <taxon>Pseudomonadota</taxon>
        <taxon>Betaproteobacteria</taxon>
        <taxon>Burkholderiales</taxon>
        <taxon>Alcaligenaceae</taxon>
        <taxon>Bordetella</taxon>
    </lineage>
</organism>
<keyword evidence="6" id="KW-0378">Hydrolase</keyword>
<name>A0AAN1RZ50_9BORD</name>
<feature type="transmembrane region" description="Helical" evidence="11">
    <location>
        <begin position="50"/>
        <end position="72"/>
    </location>
</feature>
<evidence type="ECO:0000313" key="13">
    <source>
        <dbReference type="EMBL" id="AZW18782.1"/>
    </source>
</evidence>
<dbReference type="EC" id="3.1.4.52" evidence="2"/>
<feature type="domain" description="EAL" evidence="12">
    <location>
        <begin position="303"/>
        <end position="555"/>
    </location>
</feature>
<evidence type="ECO:0000256" key="5">
    <source>
        <dbReference type="ARBA" id="ARBA00022692"/>
    </source>
</evidence>
<dbReference type="Proteomes" id="UP000282741">
    <property type="component" value="Chromosome"/>
</dbReference>
<keyword evidence="5 11" id="KW-0812">Transmembrane</keyword>
<feature type="transmembrane region" description="Helical" evidence="11">
    <location>
        <begin position="277"/>
        <end position="297"/>
    </location>
</feature>
<accession>A0AAN1RZ50</accession>
<dbReference type="Pfam" id="PF12792">
    <property type="entry name" value="CSS-motif"/>
    <property type="match status" value="1"/>
</dbReference>
<protein>
    <recommendedName>
        <fullName evidence="2">cyclic-guanylate-specific phosphodiesterase</fullName>
        <ecNumber evidence="2">3.1.4.52</ecNumber>
    </recommendedName>
</protein>
<dbReference type="GO" id="GO:0071111">
    <property type="term" value="F:cyclic-guanylate-specific phosphodiesterase activity"/>
    <property type="evidence" value="ECO:0007669"/>
    <property type="project" value="UniProtKB-EC"/>
</dbReference>